<accession>A0AAV1IKM3</accession>
<name>A0AAV1IKM3_9CHLO</name>
<evidence type="ECO:0000313" key="2">
    <source>
        <dbReference type="EMBL" id="CAK0786780.1"/>
    </source>
</evidence>
<proteinExistence type="predicted"/>
<feature type="compositionally biased region" description="Low complexity" evidence="1">
    <location>
        <begin position="212"/>
        <end position="224"/>
    </location>
</feature>
<comment type="caution">
    <text evidence="2">The sequence shown here is derived from an EMBL/GenBank/DDBJ whole genome shotgun (WGS) entry which is preliminary data.</text>
</comment>
<evidence type="ECO:0000313" key="3">
    <source>
        <dbReference type="Proteomes" id="UP001314263"/>
    </source>
</evidence>
<dbReference type="EMBL" id="CAUYUE010000015">
    <property type="protein sequence ID" value="CAK0786780.1"/>
    <property type="molecule type" value="Genomic_DNA"/>
</dbReference>
<feature type="region of interest" description="Disordered" evidence="1">
    <location>
        <begin position="189"/>
        <end position="250"/>
    </location>
</feature>
<dbReference type="AlphaFoldDB" id="A0AAV1IKM3"/>
<evidence type="ECO:0000256" key="1">
    <source>
        <dbReference type="SAM" id="MobiDB-lite"/>
    </source>
</evidence>
<reference evidence="2 3" key="1">
    <citation type="submission" date="2023-10" db="EMBL/GenBank/DDBJ databases">
        <authorList>
            <person name="Maclean D."/>
            <person name="Macfadyen A."/>
        </authorList>
    </citation>
    <scope>NUCLEOTIDE SEQUENCE [LARGE SCALE GENOMIC DNA]</scope>
</reference>
<dbReference type="Proteomes" id="UP001314263">
    <property type="component" value="Unassembled WGS sequence"/>
</dbReference>
<keyword evidence="3" id="KW-1185">Reference proteome</keyword>
<protein>
    <submittedName>
        <fullName evidence="2">Uncharacterized protein</fullName>
    </submittedName>
</protein>
<organism evidence="2 3">
    <name type="scientific">Coccomyxa viridis</name>
    <dbReference type="NCBI Taxonomy" id="1274662"/>
    <lineage>
        <taxon>Eukaryota</taxon>
        <taxon>Viridiplantae</taxon>
        <taxon>Chlorophyta</taxon>
        <taxon>core chlorophytes</taxon>
        <taxon>Trebouxiophyceae</taxon>
        <taxon>Trebouxiophyceae incertae sedis</taxon>
        <taxon>Coccomyxaceae</taxon>
        <taxon>Coccomyxa</taxon>
    </lineage>
</organism>
<sequence>MHVQSWALVERGLASVDHVAARPSRLAAFKRQRINPRIVVIALRAVKKDQGYIQGYVQASPPPNQLLTSPWYIKAPVVLLGLIAVTRIFKAFNRRDRGSLDTLEGRGLISEERSVTNSDPFYNNVMKNVRTVQYEELSEEQIRAARMRRSRDRDFSKVDLEKVNLPENHPFAMKKKVSQDEEKLQKARLEVKRGLPLQDLSGNKGFPEDARMQAQRGAQQQPAAVPSAHPTDRPRPHQSQAPPQVPKAPQ</sequence>
<gene>
    <name evidence="2" type="ORF">CVIRNUC_009994</name>
</gene>